<evidence type="ECO:0000313" key="2">
    <source>
        <dbReference type="EnsemblMetazoa" id="ACUA023774-PA"/>
    </source>
</evidence>
<dbReference type="PANTHER" id="PTHR32251:SF15">
    <property type="entry name" value="3-OXO-5-ALPHA-STEROID 4-DEHYDROGENASE (DUF1295)"/>
    <property type="match status" value="1"/>
</dbReference>
<proteinExistence type="predicted"/>
<dbReference type="AlphaFoldDB" id="A0A182MQE2"/>
<dbReference type="Pfam" id="PF06966">
    <property type="entry name" value="DUF1295"/>
    <property type="match status" value="1"/>
</dbReference>
<feature type="region of interest" description="Disordered" evidence="1">
    <location>
        <begin position="76"/>
        <end position="105"/>
    </location>
</feature>
<accession>A0A182MQE2</accession>
<protein>
    <submittedName>
        <fullName evidence="2">Uncharacterized protein</fullName>
    </submittedName>
</protein>
<reference evidence="3" key="1">
    <citation type="submission" date="2013-09" db="EMBL/GenBank/DDBJ databases">
        <title>The Genome Sequence of Anopheles culicifacies species A.</title>
        <authorList>
            <consortium name="The Broad Institute Genomics Platform"/>
            <person name="Neafsey D.E."/>
            <person name="Besansky N."/>
            <person name="Howell P."/>
            <person name="Walton C."/>
            <person name="Young S.K."/>
            <person name="Zeng Q."/>
            <person name="Gargeya S."/>
            <person name="Fitzgerald M."/>
            <person name="Haas B."/>
            <person name="Abouelleil A."/>
            <person name="Allen A.W."/>
            <person name="Alvarado L."/>
            <person name="Arachchi H.M."/>
            <person name="Berlin A.M."/>
            <person name="Chapman S.B."/>
            <person name="Gainer-Dewar J."/>
            <person name="Goldberg J."/>
            <person name="Griggs A."/>
            <person name="Gujja S."/>
            <person name="Hansen M."/>
            <person name="Howarth C."/>
            <person name="Imamovic A."/>
            <person name="Ireland A."/>
            <person name="Larimer J."/>
            <person name="McCowan C."/>
            <person name="Murphy C."/>
            <person name="Pearson M."/>
            <person name="Poon T.W."/>
            <person name="Priest M."/>
            <person name="Roberts A."/>
            <person name="Saif S."/>
            <person name="Shea T."/>
            <person name="Sisk P."/>
            <person name="Sykes S."/>
            <person name="Wortman J."/>
            <person name="Nusbaum C."/>
            <person name="Birren B."/>
        </authorList>
    </citation>
    <scope>NUCLEOTIDE SEQUENCE [LARGE SCALE GENOMIC DNA]</scope>
    <source>
        <strain evidence="3">A-37</strain>
    </source>
</reference>
<dbReference type="InterPro" id="IPR010721">
    <property type="entry name" value="UstE-like"/>
</dbReference>
<name>A0A182MQE2_9DIPT</name>
<evidence type="ECO:0000256" key="1">
    <source>
        <dbReference type="SAM" id="MobiDB-lite"/>
    </source>
</evidence>
<organism evidence="2 3">
    <name type="scientific">Anopheles culicifacies</name>
    <dbReference type="NCBI Taxonomy" id="139723"/>
    <lineage>
        <taxon>Eukaryota</taxon>
        <taxon>Metazoa</taxon>
        <taxon>Ecdysozoa</taxon>
        <taxon>Arthropoda</taxon>
        <taxon>Hexapoda</taxon>
        <taxon>Insecta</taxon>
        <taxon>Pterygota</taxon>
        <taxon>Neoptera</taxon>
        <taxon>Endopterygota</taxon>
        <taxon>Diptera</taxon>
        <taxon>Nematocera</taxon>
        <taxon>Culicoidea</taxon>
        <taxon>Culicidae</taxon>
        <taxon>Anophelinae</taxon>
        <taxon>Anopheles</taxon>
        <taxon>culicifacies species complex</taxon>
    </lineage>
</organism>
<keyword evidence="3" id="KW-1185">Reference proteome</keyword>
<dbReference type="GO" id="GO:0016020">
    <property type="term" value="C:membrane"/>
    <property type="evidence" value="ECO:0007669"/>
    <property type="project" value="TreeGrafter"/>
</dbReference>
<dbReference type="EnsemblMetazoa" id="ACUA023774-RA">
    <property type="protein sequence ID" value="ACUA023774-PA"/>
    <property type="gene ID" value="ACUA023774"/>
</dbReference>
<reference evidence="2" key="2">
    <citation type="submission" date="2020-05" db="UniProtKB">
        <authorList>
            <consortium name="EnsemblMetazoa"/>
        </authorList>
    </citation>
    <scope>IDENTIFICATION</scope>
    <source>
        <strain evidence="2">A-37</strain>
    </source>
</reference>
<feature type="compositionally biased region" description="Polar residues" evidence="1">
    <location>
        <begin position="76"/>
        <end position="91"/>
    </location>
</feature>
<dbReference type="VEuPathDB" id="VectorBase:ACUA023774"/>
<dbReference type="PANTHER" id="PTHR32251">
    <property type="entry name" value="3-OXO-5-ALPHA-STEROID 4-DEHYDROGENASE"/>
    <property type="match status" value="1"/>
</dbReference>
<evidence type="ECO:0000313" key="3">
    <source>
        <dbReference type="Proteomes" id="UP000075883"/>
    </source>
</evidence>
<dbReference type="Proteomes" id="UP000075883">
    <property type="component" value="Unassembled WGS sequence"/>
</dbReference>
<dbReference type="EMBL" id="AXCM01005212">
    <property type="status" value="NOT_ANNOTATED_CDS"/>
    <property type="molecule type" value="Genomic_DNA"/>
</dbReference>
<sequence length="105" mass="11518">MPVIIINSPRHSYPKAPKTMTTLDSAGTGMFITGLLAETYADLQKFSFRQDPINQGKFCNDGTIHKATTTVELFAHQSSIPNQAGKTSNQTDRSKSPLVRKHNLG</sequence>